<dbReference type="InterPro" id="IPR000866">
    <property type="entry name" value="AhpC/TSA"/>
</dbReference>
<protein>
    <submittedName>
        <fullName evidence="3">Thiol:disulfide interchange protein TlpA</fullName>
    </submittedName>
</protein>
<sequence length="159" mass="17657">MPLQRFIQCLLGPIALTLCLSACSSEPDFNYATGKPGHYNDYSGQWLVVNYWAAWCKPCIEEIPELNELNQSNDDVNVIGINYDKKPAEQIAKDASKLDVAFPVALANFHEHYNYAFPKVLPTTVVIDPEGKVTATLLGPQTQEDVLNVVRGHLPAEKL</sequence>
<name>A0A5S9P1W8_9GAMM</name>
<dbReference type="CDD" id="cd02966">
    <property type="entry name" value="TlpA_like_family"/>
    <property type="match status" value="1"/>
</dbReference>
<evidence type="ECO:0000259" key="2">
    <source>
        <dbReference type="PROSITE" id="PS51352"/>
    </source>
</evidence>
<evidence type="ECO:0000313" key="5">
    <source>
        <dbReference type="Proteomes" id="UP000441399"/>
    </source>
</evidence>
<dbReference type="EMBL" id="CACSIO010000004">
    <property type="protein sequence ID" value="CAA0097155.1"/>
    <property type="molecule type" value="Genomic_DNA"/>
</dbReference>
<dbReference type="Gene3D" id="3.40.30.10">
    <property type="entry name" value="Glutaredoxin"/>
    <property type="match status" value="1"/>
</dbReference>
<evidence type="ECO:0000313" key="3">
    <source>
        <dbReference type="EMBL" id="CAA0097155.1"/>
    </source>
</evidence>
<dbReference type="InterPro" id="IPR050553">
    <property type="entry name" value="Thioredoxin_ResA/DsbE_sf"/>
</dbReference>
<accession>A0A5S9P1W8</accession>
<dbReference type="PANTHER" id="PTHR42852:SF18">
    <property type="entry name" value="CHROMOSOME UNDETERMINED SCAFFOLD_47, WHOLE GENOME SHOTGUN SEQUENCE"/>
    <property type="match status" value="1"/>
</dbReference>
<dbReference type="PROSITE" id="PS51352">
    <property type="entry name" value="THIOREDOXIN_2"/>
    <property type="match status" value="1"/>
</dbReference>
<keyword evidence="5" id="KW-1185">Reference proteome</keyword>
<dbReference type="GO" id="GO:0016209">
    <property type="term" value="F:antioxidant activity"/>
    <property type="evidence" value="ECO:0007669"/>
    <property type="project" value="InterPro"/>
</dbReference>
<dbReference type="Proteomes" id="UP000441399">
    <property type="component" value="Unassembled WGS sequence"/>
</dbReference>
<dbReference type="GO" id="GO:0016491">
    <property type="term" value="F:oxidoreductase activity"/>
    <property type="evidence" value="ECO:0007669"/>
    <property type="project" value="InterPro"/>
</dbReference>
<dbReference type="PANTHER" id="PTHR42852">
    <property type="entry name" value="THIOL:DISULFIDE INTERCHANGE PROTEIN DSBE"/>
    <property type="match status" value="1"/>
</dbReference>
<gene>
    <name evidence="3" type="primary">tlpA_2</name>
    <name evidence="4" type="synonym">tlpA_1</name>
    <name evidence="4" type="ORF">OPDIPICF_02631</name>
    <name evidence="3" type="ORF">OPDIPICF_04051</name>
</gene>
<dbReference type="InterPro" id="IPR036249">
    <property type="entry name" value="Thioredoxin-like_sf"/>
</dbReference>
<evidence type="ECO:0000256" key="1">
    <source>
        <dbReference type="SAM" id="SignalP"/>
    </source>
</evidence>
<feature type="signal peptide" evidence="1">
    <location>
        <begin position="1"/>
        <end position="24"/>
    </location>
</feature>
<feature type="domain" description="Thioredoxin" evidence="2">
    <location>
        <begin position="20"/>
        <end position="155"/>
    </location>
</feature>
<dbReference type="AlphaFoldDB" id="A0A5S9P1W8"/>
<proteinExistence type="predicted"/>
<keyword evidence="1" id="KW-0732">Signal</keyword>
<dbReference type="EMBL" id="CACSIO010000045">
    <property type="protein sequence ID" value="CAA0122584.1"/>
    <property type="molecule type" value="Genomic_DNA"/>
</dbReference>
<reference evidence="3 5" key="1">
    <citation type="submission" date="2019-11" db="EMBL/GenBank/DDBJ databases">
        <authorList>
            <person name="Holert J."/>
        </authorList>
    </citation>
    <scope>NUCLEOTIDE SEQUENCE [LARGE SCALE GENOMIC DNA]</scope>
    <source>
        <strain evidence="3">SB11_3</strain>
    </source>
</reference>
<evidence type="ECO:0000313" key="4">
    <source>
        <dbReference type="EMBL" id="CAA0122584.1"/>
    </source>
</evidence>
<feature type="chain" id="PRO_5033498858" evidence="1">
    <location>
        <begin position="25"/>
        <end position="159"/>
    </location>
</feature>
<organism evidence="3 5">
    <name type="scientific">BD1-7 clade bacterium</name>
    <dbReference type="NCBI Taxonomy" id="2029982"/>
    <lineage>
        <taxon>Bacteria</taxon>
        <taxon>Pseudomonadati</taxon>
        <taxon>Pseudomonadota</taxon>
        <taxon>Gammaproteobacteria</taxon>
        <taxon>Cellvibrionales</taxon>
        <taxon>Spongiibacteraceae</taxon>
        <taxon>BD1-7 clade</taxon>
    </lineage>
</organism>
<dbReference type="Pfam" id="PF00578">
    <property type="entry name" value="AhpC-TSA"/>
    <property type="match status" value="1"/>
</dbReference>
<dbReference type="SUPFAM" id="SSF52833">
    <property type="entry name" value="Thioredoxin-like"/>
    <property type="match status" value="1"/>
</dbReference>
<dbReference type="InterPro" id="IPR013766">
    <property type="entry name" value="Thioredoxin_domain"/>
</dbReference>